<feature type="binding site" evidence="10">
    <location>
        <position position="19"/>
    </location>
    <ligand>
        <name>Zn(2+)</name>
        <dbReference type="ChEBI" id="CHEBI:29105"/>
        <label>2</label>
        <note>catalytic</note>
    </ligand>
</feature>
<reference evidence="15" key="1">
    <citation type="submission" date="2020-11" db="EMBL/GenBank/DDBJ databases">
        <authorList>
            <person name="Tran Van P."/>
        </authorList>
    </citation>
    <scope>NUCLEOTIDE SEQUENCE</scope>
</reference>
<evidence type="ECO:0000256" key="6">
    <source>
        <dbReference type="PIRSR" id="PIRSR601548-11"/>
    </source>
</evidence>
<feature type="disulfide bond" evidence="9">
    <location>
        <begin position="175"/>
        <end position="194"/>
    </location>
</feature>
<dbReference type="CDD" id="cd06461">
    <property type="entry name" value="M2_ACE"/>
    <property type="match status" value="1"/>
</dbReference>
<dbReference type="PRINTS" id="PR00791">
    <property type="entry name" value="PEPDIPTASEA"/>
</dbReference>
<evidence type="ECO:0000256" key="8">
    <source>
        <dbReference type="PIRSR" id="PIRSR601548-3"/>
    </source>
</evidence>
<evidence type="ECO:0000256" key="2">
    <source>
        <dbReference type="ARBA" id="ARBA00022729"/>
    </source>
</evidence>
<dbReference type="PROSITE" id="PS52011">
    <property type="entry name" value="PEPTIDASE_M2"/>
    <property type="match status" value="1"/>
</dbReference>
<feature type="transmembrane region" description="Helical" evidence="14">
    <location>
        <begin position="294"/>
        <end position="316"/>
    </location>
</feature>
<feature type="compositionally biased region" description="Acidic residues" evidence="13">
    <location>
        <begin position="277"/>
        <end position="291"/>
    </location>
</feature>
<keyword evidence="14" id="KW-0812">Transmembrane</keyword>
<organism evidence="15">
    <name type="scientific">Cyprideis torosa</name>
    <dbReference type="NCBI Taxonomy" id="163714"/>
    <lineage>
        <taxon>Eukaryota</taxon>
        <taxon>Metazoa</taxon>
        <taxon>Ecdysozoa</taxon>
        <taxon>Arthropoda</taxon>
        <taxon>Crustacea</taxon>
        <taxon>Oligostraca</taxon>
        <taxon>Ostracoda</taxon>
        <taxon>Podocopa</taxon>
        <taxon>Podocopida</taxon>
        <taxon>Cytherocopina</taxon>
        <taxon>Cytheroidea</taxon>
        <taxon>Cytherideidae</taxon>
        <taxon>Cyprideis</taxon>
    </lineage>
</organism>
<evidence type="ECO:0000256" key="1">
    <source>
        <dbReference type="ARBA" id="ARBA00008139"/>
    </source>
</evidence>
<feature type="region of interest" description="Disordered" evidence="13">
    <location>
        <begin position="266"/>
        <end position="291"/>
    </location>
</feature>
<dbReference type="Gene3D" id="1.10.1370.30">
    <property type="match status" value="1"/>
</dbReference>
<keyword evidence="4 12" id="KW-0325">Glycoprotein</keyword>
<name>A0A7R8W9F0_9CRUS</name>
<feature type="active site" description="Proton donor 1" evidence="5">
    <location>
        <position position="150"/>
    </location>
</feature>
<feature type="binding site" evidence="8">
    <location>
        <position position="43"/>
    </location>
    <ligand>
        <name>Zn(2+)</name>
        <dbReference type="ChEBI" id="CHEBI:29105"/>
        <label>1</label>
        <note>catalytic</note>
    </ligand>
</feature>
<accession>A0A7R8W9F0</accession>
<dbReference type="GO" id="GO:0008237">
    <property type="term" value="F:metallopeptidase activity"/>
    <property type="evidence" value="ECO:0007669"/>
    <property type="project" value="UniProtKB-KW"/>
</dbReference>
<keyword evidence="2" id="KW-0732">Signal</keyword>
<evidence type="ECO:0000256" key="12">
    <source>
        <dbReference type="RuleBase" id="RU361144"/>
    </source>
</evidence>
<dbReference type="AlphaFoldDB" id="A0A7R8W9F0"/>
<feature type="active site" description="Proton donor 2" evidence="6">
    <location>
        <position position="150"/>
    </location>
</feature>
<keyword evidence="8 12" id="KW-0479">Metal-binding</keyword>
<dbReference type="GO" id="GO:0006508">
    <property type="term" value="P:proteolysis"/>
    <property type="evidence" value="ECO:0007669"/>
    <property type="project" value="UniProtKB-KW"/>
</dbReference>
<evidence type="ECO:0000256" key="4">
    <source>
        <dbReference type="ARBA" id="ARBA00023180"/>
    </source>
</evidence>
<keyword evidence="12" id="KW-0482">Metalloprotease</keyword>
<evidence type="ECO:0000256" key="14">
    <source>
        <dbReference type="SAM" id="Phobius"/>
    </source>
</evidence>
<feature type="binding site" evidence="10">
    <location>
        <position position="43"/>
    </location>
    <ligand>
        <name>Zn(2+)</name>
        <dbReference type="ChEBI" id="CHEBI:29105"/>
        <label>2</label>
        <note>catalytic</note>
    </ligand>
</feature>
<keyword evidence="3 9" id="KW-1015">Disulfide bond</keyword>
<dbReference type="OrthoDB" id="6362466at2759"/>
<comment type="caution">
    <text evidence="11">Lacks conserved residue(s) required for the propagation of feature annotation.</text>
</comment>
<sequence>MCTSKNMGDFITVHHEMGHIQYFLQYQDQPILFREGANPGFHEAVGDLMSLSVSTPSHLEGLGLYVPPENMTEEEGKDRDLNFLMDVALQKIAFLPFGYVMDKFRWDLFSGATDVDTMNSAWWDLRNDIQGVASPVDRTEEDFDPGCKYHTIANVPYIRYFVAHILQFSFHKAMCIKTGYYNESNPDANPLYLCDISNNTNPEVGETLSSALRKGYSQHWTKTLEELTGSSEMSAEAILEYFKPLDDFLNSYIAAENVPVGWPKVRDGGTINTATTEDPDGGEQDDDEDDDETIPIVIGVSIGAIALVILVVYFILKQRNIFITWHE</sequence>
<keyword evidence="14" id="KW-0472">Membrane</keyword>
<feature type="binding site" evidence="7">
    <location>
        <position position="159"/>
    </location>
    <ligand>
        <name>chloride</name>
        <dbReference type="ChEBI" id="CHEBI:17996"/>
        <label>1</label>
    </ligand>
</feature>
<evidence type="ECO:0000256" key="13">
    <source>
        <dbReference type="SAM" id="MobiDB-lite"/>
    </source>
</evidence>
<proteinExistence type="inferred from homology"/>
<comment type="similarity">
    <text evidence="1 11 12">Belongs to the peptidase M2 family.</text>
</comment>
<dbReference type="GO" id="GO:0004180">
    <property type="term" value="F:carboxypeptidase activity"/>
    <property type="evidence" value="ECO:0007669"/>
    <property type="project" value="UniProtKB-KW"/>
</dbReference>
<dbReference type="SUPFAM" id="SSF55486">
    <property type="entry name" value="Metalloproteases ('zincins'), catalytic domain"/>
    <property type="match status" value="1"/>
</dbReference>
<keyword evidence="12" id="KW-0378">Hydrolase</keyword>
<keyword evidence="8 12" id="KW-0862">Zinc</keyword>
<feature type="binding site" evidence="10">
    <location>
        <position position="15"/>
    </location>
    <ligand>
        <name>Zn(2+)</name>
        <dbReference type="ChEBI" id="CHEBI:29105"/>
        <label>2</label>
        <note>catalytic</note>
    </ligand>
</feature>
<evidence type="ECO:0000256" key="7">
    <source>
        <dbReference type="PIRSR" id="PIRSR601548-2"/>
    </source>
</evidence>
<feature type="active site" description="Proton acceptor 1" evidence="5">
    <location>
        <position position="16"/>
    </location>
</feature>
<evidence type="ECO:0000256" key="11">
    <source>
        <dbReference type="PROSITE-ProRule" id="PRU01355"/>
    </source>
</evidence>
<dbReference type="GO" id="GO:0005886">
    <property type="term" value="C:plasma membrane"/>
    <property type="evidence" value="ECO:0007669"/>
    <property type="project" value="TreeGrafter"/>
</dbReference>
<evidence type="ECO:0000256" key="9">
    <source>
        <dbReference type="PIRSR" id="PIRSR601548-4"/>
    </source>
</evidence>
<gene>
    <name evidence="15" type="ORF">CTOB1V02_LOCUS4146</name>
</gene>
<dbReference type="EMBL" id="OB660778">
    <property type="protein sequence ID" value="CAD7226223.1"/>
    <property type="molecule type" value="Genomic_DNA"/>
</dbReference>
<evidence type="ECO:0000256" key="10">
    <source>
        <dbReference type="PIRSR" id="PIRSR601548-8"/>
    </source>
</evidence>
<evidence type="ECO:0000256" key="5">
    <source>
        <dbReference type="PIRSR" id="PIRSR601548-1"/>
    </source>
</evidence>
<dbReference type="EC" id="3.4.-.-" evidence="12"/>
<dbReference type="InterPro" id="IPR001548">
    <property type="entry name" value="Peptidase_M2"/>
</dbReference>
<comment type="cofactor">
    <cofactor evidence="12">
        <name>Zn(2+)</name>
        <dbReference type="ChEBI" id="CHEBI:29105"/>
    </cofactor>
    <text evidence="12">Binds 1 zinc ion per subunit.</text>
</comment>
<dbReference type="GO" id="GO:0008241">
    <property type="term" value="F:peptidyl-dipeptidase activity"/>
    <property type="evidence" value="ECO:0007669"/>
    <property type="project" value="InterPro"/>
</dbReference>
<dbReference type="PANTHER" id="PTHR10514">
    <property type="entry name" value="ANGIOTENSIN-CONVERTING ENZYME"/>
    <property type="match status" value="1"/>
</dbReference>
<keyword evidence="14" id="KW-1133">Transmembrane helix</keyword>
<feature type="binding site" evidence="8">
    <location>
        <position position="19"/>
    </location>
    <ligand>
        <name>Zn(2+)</name>
        <dbReference type="ChEBI" id="CHEBI:29105"/>
        <label>1</label>
        <note>catalytic</note>
    </ligand>
</feature>
<keyword evidence="12" id="KW-0121">Carboxypeptidase</keyword>
<protein>
    <recommendedName>
        <fullName evidence="12">Angiotensin-converting enzyme</fullName>
        <ecNumber evidence="12">3.4.-.-</ecNumber>
    </recommendedName>
</protein>
<dbReference type="PANTHER" id="PTHR10514:SF27">
    <property type="entry name" value="ANGIOTENSIN-CONVERTING ENZYME"/>
    <property type="match status" value="1"/>
</dbReference>
<keyword evidence="12" id="KW-0645">Protease</keyword>
<dbReference type="GO" id="GO:0046872">
    <property type="term" value="F:metal ion binding"/>
    <property type="evidence" value="ECO:0007669"/>
    <property type="project" value="UniProtKB-KW"/>
</dbReference>
<feature type="binding site" evidence="8">
    <location>
        <position position="15"/>
    </location>
    <ligand>
        <name>Zn(2+)</name>
        <dbReference type="ChEBI" id="CHEBI:29105"/>
        <label>1</label>
        <note>catalytic</note>
    </ligand>
</feature>
<dbReference type="Pfam" id="PF01401">
    <property type="entry name" value="Peptidase_M2"/>
    <property type="match status" value="1"/>
</dbReference>
<evidence type="ECO:0000256" key="3">
    <source>
        <dbReference type="ARBA" id="ARBA00023157"/>
    </source>
</evidence>
<feature type="active site" description="Proton acceptor 2" evidence="6">
    <location>
        <position position="16"/>
    </location>
</feature>
<evidence type="ECO:0000313" key="15">
    <source>
        <dbReference type="EMBL" id="CAD7226223.1"/>
    </source>
</evidence>